<dbReference type="KEGG" id="pchm:VFPPC_13986"/>
<dbReference type="EMBL" id="LSBJ02000005">
    <property type="protein sequence ID" value="OAQ65035.1"/>
    <property type="molecule type" value="Genomic_DNA"/>
</dbReference>
<dbReference type="RefSeq" id="XP_018142349.1">
    <property type="nucleotide sequence ID" value="XM_018291757.1"/>
</dbReference>
<sequence length="141" mass="16455">MPEDEEVVPPSKVWVLIADDNARGAEEWAIAISDLNGIPWVWWKPVTWEGKVTLQQTELRGVPATVVRQEPICLAEELPITQQDMFKWSSAWVKEQRTGQDFVRVMWDETCRHYNVEEEVRLEGLRKMDAASLTYQSRIQR</sequence>
<organism evidence="1 2">
    <name type="scientific">Pochonia chlamydosporia 170</name>
    <dbReference type="NCBI Taxonomy" id="1380566"/>
    <lineage>
        <taxon>Eukaryota</taxon>
        <taxon>Fungi</taxon>
        <taxon>Dikarya</taxon>
        <taxon>Ascomycota</taxon>
        <taxon>Pezizomycotina</taxon>
        <taxon>Sordariomycetes</taxon>
        <taxon>Hypocreomycetidae</taxon>
        <taxon>Hypocreales</taxon>
        <taxon>Clavicipitaceae</taxon>
        <taxon>Pochonia</taxon>
    </lineage>
</organism>
<name>A0A179FHE2_METCM</name>
<dbReference type="GeneID" id="28855751"/>
<proteinExistence type="predicted"/>
<protein>
    <submittedName>
        <fullName evidence="1">Uncharacterized protein</fullName>
    </submittedName>
</protein>
<gene>
    <name evidence="1" type="ORF">VFPPC_13986</name>
</gene>
<reference evidence="1 2" key="1">
    <citation type="journal article" date="2016" name="PLoS Pathog.">
        <title>Biosynthesis of antibiotic leucinostatins in bio-control fungus Purpureocillium lilacinum and their inhibition on phytophthora revealed by genome mining.</title>
        <authorList>
            <person name="Wang G."/>
            <person name="Liu Z."/>
            <person name="Lin R."/>
            <person name="Li E."/>
            <person name="Mao Z."/>
            <person name="Ling J."/>
            <person name="Yang Y."/>
            <person name="Yin W.B."/>
            <person name="Xie B."/>
        </authorList>
    </citation>
    <scope>NUCLEOTIDE SEQUENCE [LARGE SCALE GENOMIC DNA]</scope>
    <source>
        <strain evidence="1">170</strain>
    </source>
</reference>
<keyword evidence="2" id="KW-1185">Reference proteome</keyword>
<evidence type="ECO:0000313" key="1">
    <source>
        <dbReference type="EMBL" id="OAQ65035.1"/>
    </source>
</evidence>
<accession>A0A179FHE2</accession>
<dbReference type="AlphaFoldDB" id="A0A179FHE2"/>
<evidence type="ECO:0000313" key="2">
    <source>
        <dbReference type="Proteomes" id="UP000078397"/>
    </source>
</evidence>
<dbReference type="Proteomes" id="UP000078397">
    <property type="component" value="Unassembled WGS sequence"/>
</dbReference>
<comment type="caution">
    <text evidence="1">The sequence shown here is derived from an EMBL/GenBank/DDBJ whole genome shotgun (WGS) entry which is preliminary data.</text>
</comment>